<name>A0A1F5LMB0_PENAI</name>
<feature type="transmembrane region" description="Helical" evidence="7">
    <location>
        <begin position="291"/>
        <end position="308"/>
    </location>
</feature>
<dbReference type="Proteomes" id="UP000177622">
    <property type="component" value="Unassembled WGS sequence"/>
</dbReference>
<comment type="caution">
    <text evidence="9">The sequence shown here is derived from an EMBL/GenBank/DDBJ whole genome shotgun (WGS) entry which is preliminary data.</text>
</comment>
<evidence type="ECO:0000313" key="9">
    <source>
        <dbReference type="EMBL" id="OGE54257.1"/>
    </source>
</evidence>
<evidence type="ECO:0000256" key="3">
    <source>
        <dbReference type="ARBA" id="ARBA00022679"/>
    </source>
</evidence>
<dbReference type="InterPro" id="IPR044851">
    <property type="entry name" value="Wax_synthase"/>
</dbReference>
<comment type="subcellular location">
    <subcellularLocation>
        <location evidence="1">Membrane</location>
        <topology evidence="1">Multi-pass membrane protein</topology>
    </subcellularLocation>
</comment>
<evidence type="ECO:0000259" key="8">
    <source>
        <dbReference type="Pfam" id="PF13813"/>
    </source>
</evidence>
<sequence>MYGFYDSTVANILVFGCFYAIQITVPAVVLITTRKGSPLRYLCVPCMVWVVSRFIRPFGASGSPEWCQAITQLIIVTMQALNFLLINSMDSQEISRGAKGIQTCGSQLTTALRLLGQTRAVNTPWQVKNVPSHPQYYTRRGMAVPRRGRFLLRQFTIAAWQYLVLDIVQTIAQQQALENDPQEPVSSAIEWTVPAGQWVERIGTHLSIWFVVNRLIGDLAYRVLSIIFVGIGFDSPSDWPPAWGRMGDAFTLRDFWGKFWHQFMRRPFTSISNFVSRDVLKLTRSSLLERYTNISIVFLVSAVFHVIVDMLQSIPTEKSGSIPFYLAFVIGIMLEDGVQELWKNLQPRNEPEMEAKRSTKDVVPLWKRSIGLVWVMLWLGVTSTWYFTPMIQATTEDMRMVPVSAARYIGLGPLTGIVAISGAIIAFTFEIEI</sequence>
<dbReference type="GeneID" id="34575296"/>
<evidence type="ECO:0000256" key="4">
    <source>
        <dbReference type="ARBA" id="ARBA00022692"/>
    </source>
</evidence>
<dbReference type="InterPro" id="IPR032805">
    <property type="entry name" value="Wax_synthase_dom"/>
</dbReference>
<proteinExistence type="inferred from homology"/>
<feature type="transmembrane region" description="Helical" evidence="7">
    <location>
        <begin position="370"/>
        <end position="388"/>
    </location>
</feature>
<dbReference type="GO" id="GO:0016020">
    <property type="term" value="C:membrane"/>
    <property type="evidence" value="ECO:0007669"/>
    <property type="project" value="UniProtKB-SubCell"/>
</dbReference>
<keyword evidence="6 7" id="KW-0472">Membrane</keyword>
<feature type="domain" description="Wax synthase" evidence="8">
    <location>
        <begin position="239"/>
        <end position="325"/>
    </location>
</feature>
<comment type="similarity">
    <text evidence="2">Belongs to the wax synthase family.</text>
</comment>
<evidence type="ECO:0000256" key="2">
    <source>
        <dbReference type="ARBA" id="ARBA00007282"/>
    </source>
</evidence>
<dbReference type="EMBL" id="LXJU01000006">
    <property type="protein sequence ID" value="OGE54257.1"/>
    <property type="molecule type" value="Genomic_DNA"/>
</dbReference>
<dbReference type="OrthoDB" id="1077582at2759"/>
<gene>
    <name evidence="9" type="ORF">PENARI_c006G09833</name>
</gene>
<evidence type="ECO:0000256" key="5">
    <source>
        <dbReference type="ARBA" id="ARBA00022989"/>
    </source>
</evidence>
<keyword evidence="10" id="KW-1185">Reference proteome</keyword>
<keyword evidence="4 7" id="KW-0812">Transmembrane</keyword>
<dbReference type="PANTHER" id="PTHR31595:SF27">
    <property type="entry name" value="WAX SYNTHASE DOMAIN-CONTAINING PROTEIN-RELATED"/>
    <property type="match status" value="1"/>
</dbReference>
<accession>A0A1F5LMB0</accession>
<evidence type="ECO:0000313" key="10">
    <source>
        <dbReference type="Proteomes" id="UP000177622"/>
    </source>
</evidence>
<reference evidence="9 10" key="1">
    <citation type="journal article" date="2016" name="Sci. Rep.">
        <title>Penicillium arizonense, a new, genome sequenced fungal species, reveals a high chemical diversity in secreted metabolites.</title>
        <authorList>
            <person name="Grijseels S."/>
            <person name="Nielsen J.C."/>
            <person name="Randelovic M."/>
            <person name="Nielsen J."/>
            <person name="Nielsen K.F."/>
            <person name="Workman M."/>
            <person name="Frisvad J.C."/>
        </authorList>
    </citation>
    <scope>NUCLEOTIDE SEQUENCE [LARGE SCALE GENOMIC DNA]</scope>
    <source>
        <strain evidence="9 10">CBS 141311</strain>
    </source>
</reference>
<dbReference type="RefSeq" id="XP_022489693.1">
    <property type="nucleotide sequence ID" value="XM_022630562.1"/>
</dbReference>
<keyword evidence="5 7" id="KW-1133">Transmembrane helix</keyword>
<dbReference type="AlphaFoldDB" id="A0A1F5LMB0"/>
<dbReference type="GO" id="GO:0006629">
    <property type="term" value="P:lipid metabolic process"/>
    <property type="evidence" value="ECO:0007669"/>
    <property type="project" value="InterPro"/>
</dbReference>
<protein>
    <recommendedName>
        <fullName evidence="8">Wax synthase domain-containing protein</fullName>
    </recommendedName>
</protein>
<dbReference type="PANTHER" id="PTHR31595">
    <property type="entry name" value="LONG-CHAIN-ALCOHOL O-FATTY-ACYLTRANSFERASE 3-RELATED"/>
    <property type="match status" value="1"/>
</dbReference>
<evidence type="ECO:0000256" key="1">
    <source>
        <dbReference type="ARBA" id="ARBA00004141"/>
    </source>
</evidence>
<dbReference type="GO" id="GO:0008374">
    <property type="term" value="F:O-acyltransferase activity"/>
    <property type="evidence" value="ECO:0007669"/>
    <property type="project" value="InterPro"/>
</dbReference>
<organism evidence="9 10">
    <name type="scientific">Penicillium arizonense</name>
    <dbReference type="NCBI Taxonomy" id="1835702"/>
    <lineage>
        <taxon>Eukaryota</taxon>
        <taxon>Fungi</taxon>
        <taxon>Dikarya</taxon>
        <taxon>Ascomycota</taxon>
        <taxon>Pezizomycotina</taxon>
        <taxon>Eurotiomycetes</taxon>
        <taxon>Eurotiomycetidae</taxon>
        <taxon>Eurotiales</taxon>
        <taxon>Aspergillaceae</taxon>
        <taxon>Penicillium</taxon>
    </lineage>
</organism>
<evidence type="ECO:0000256" key="6">
    <source>
        <dbReference type="ARBA" id="ARBA00023136"/>
    </source>
</evidence>
<feature type="transmembrane region" description="Helical" evidence="7">
    <location>
        <begin position="408"/>
        <end position="429"/>
    </location>
</feature>
<evidence type="ECO:0000256" key="7">
    <source>
        <dbReference type="SAM" id="Phobius"/>
    </source>
</evidence>
<feature type="transmembrane region" description="Helical" evidence="7">
    <location>
        <begin position="12"/>
        <end position="32"/>
    </location>
</feature>
<keyword evidence="3" id="KW-0808">Transferase</keyword>
<dbReference type="Pfam" id="PF13813">
    <property type="entry name" value="MBOAT_2"/>
    <property type="match status" value="1"/>
</dbReference>